<name>A0A0F9DI45_9ZZZZ</name>
<feature type="non-terminal residue" evidence="2">
    <location>
        <position position="125"/>
    </location>
</feature>
<accession>A0A0F9DI45</accession>
<feature type="compositionally biased region" description="Basic and acidic residues" evidence="1">
    <location>
        <begin position="1"/>
        <end position="10"/>
    </location>
</feature>
<feature type="compositionally biased region" description="Basic and acidic residues" evidence="1">
    <location>
        <begin position="19"/>
        <end position="41"/>
    </location>
</feature>
<evidence type="ECO:0000256" key="1">
    <source>
        <dbReference type="SAM" id="MobiDB-lite"/>
    </source>
</evidence>
<evidence type="ECO:0000313" key="2">
    <source>
        <dbReference type="EMBL" id="KKL11688.1"/>
    </source>
</evidence>
<dbReference type="AlphaFoldDB" id="A0A0F9DI45"/>
<comment type="caution">
    <text evidence="2">The sequence shown here is derived from an EMBL/GenBank/DDBJ whole genome shotgun (WGS) entry which is preliminary data.</text>
</comment>
<organism evidence="2">
    <name type="scientific">marine sediment metagenome</name>
    <dbReference type="NCBI Taxonomy" id="412755"/>
    <lineage>
        <taxon>unclassified sequences</taxon>
        <taxon>metagenomes</taxon>
        <taxon>ecological metagenomes</taxon>
    </lineage>
</organism>
<protein>
    <submittedName>
        <fullName evidence="2">Uncharacterized protein</fullName>
    </submittedName>
</protein>
<dbReference type="EMBL" id="LAZR01041552">
    <property type="protein sequence ID" value="KKL11688.1"/>
    <property type="molecule type" value="Genomic_DNA"/>
</dbReference>
<gene>
    <name evidence="2" type="ORF">LCGC14_2543290</name>
</gene>
<feature type="region of interest" description="Disordered" evidence="1">
    <location>
        <begin position="1"/>
        <end position="53"/>
    </location>
</feature>
<sequence>MDEEEREKRRVNMRNYRKRNPDKVKARNKTYRDTHRKELSRKNKTWRKTNQTTLAKKKKEYVLKNKGKVSEVRKKSEIRAKKAALEAYGGPNPECQCCEEDDFFSLCVDHENGGGNAHRRSVGVV</sequence>
<proteinExistence type="predicted"/>
<reference evidence="2" key="1">
    <citation type="journal article" date="2015" name="Nature">
        <title>Complex archaea that bridge the gap between prokaryotes and eukaryotes.</title>
        <authorList>
            <person name="Spang A."/>
            <person name="Saw J.H."/>
            <person name="Jorgensen S.L."/>
            <person name="Zaremba-Niedzwiedzka K."/>
            <person name="Martijn J."/>
            <person name="Lind A.E."/>
            <person name="van Eijk R."/>
            <person name="Schleper C."/>
            <person name="Guy L."/>
            <person name="Ettema T.J."/>
        </authorList>
    </citation>
    <scope>NUCLEOTIDE SEQUENCE</scope>
</reference>